<dbReference type="CDD" id="cd03427">
    <property type="entry name" value="NUDIX_MTH1_Nudt1"/>
    <property type="match status" value="1"/>
</dbReference>
<dbReference type="GO" id="GO:0005634">
    <property type="term" value="C:nucleus"/>
    <property type="evidence" value="ECO:0007669"/>
    <property type="project" value="UniProtKB-SubCell"/>
</dbReference>
<dbReference type="InterPro" id="IPR000086">
    <property type="entry name" value="NUDIX_hydrolase_dom"/>
</dbReference>
<dbReference type="AlphaFoldDB" id="A0A7R9HZ85"/>
<dbReference type="PANTHER" id="PTHR43758">
    <property type="entry name" value="7,8-DIHYDRO-8-OXOGUANINE TRIPHOSPHATASE"/>
    <property type="match status" value="1"/>
</dbReference>
<evidence type="ECO:0000256" key="12">
    <source>
        <dbReference type="ARBA" id="ARBA00024596"/>
    </source>
</evidence>
<comment type="catalytic activity">
    <reaction evidence="9">
        <text>8-oxo-dATP + H2O = 8-oxo-dAMP + diphosphate + H(+)</text>
        <dbReference type="Rhea" id="RHEA:65396"/>
        <dbReference type="ChEBI" id="CHEBI:15377"/>
        <dbReference type="ChEBI" id="CHEBI:15378"/>
        <dbReference type="ChEBI" id="CHEBI:33019"/>
        <dbReference type="ChEBI" id="CHEBI:71361"/>
        <dbReference type="ChEBI" id="CHEBI:172871"/>
    </reaction>
    <physiologicalReaction direction="left-to-right" evidence="9">
        <dbReference type="Rhea" id="RHEA:65397"/>
    </physiologicalReaction>
</comment>
<evidence type="ECO:0000256" key="4">
    <source>
        <dbReference type="ARBA" id="ARBA00011245"/>
    </source>
</evidence>
<evidence type="ECO:0000256" key="8">
    <source>
        <dbReference type="ARBA" id="ARBA00023242"/>
    </source>
</evidence>
<evidence type="ECO:0000256" key="20">
    <source>
        <dbReference type="ARBA" id="ARBA00048002"/>
    </source>
</evidence>
<dbReference type="InterPro" id="IPR003563">
    <property type="entry name" value="8ODP"/>
</dbReference>
<comment type="subunit">
    <text evidence="4">Monomer.</text>
</comment>
<comment type="catalytic activity">
    <reaction evidence="20">
        <text>N(6)-methyl-ATP + H2O = N(6)-methyl-AMP + diphosphate + H(+)</text>
        <dbReference type="Rhea" id="RHEA:67608"/>
        <dbReference type="ChEBI" id="CHEBI:15377"/>
        <dbReference type="ChEBI" id="CHEBI:15378"/>
        <dbReference type="ChEBI" id="CHEBI:33019"/>
        <dbReference type="ChEBI" id="CHEBI:144842"/>
        <dbReference type="ChEBI" id="CHEBI:172873"/>
    </reaction>
    <physiologicalReaction direction="left-to-right" evidence="20">
        <dbReference type="Rhea" id="RHEA:67609"/>
    </physiologicalReaction>
</comment>
<dbReference type="GO" id="GO:0008828">
    <property type="term" value="F:dATP diphosphatase activity"/>
    <property type="evidence" value="ECO:0007669"/>
    <property type="project" value="UniProtKB-EC"/>
</dbReference>
<dbReference type="PROSITE" id="PS51462">
    <property type="entry name" value="NUDIX"/>
    <property type="match status" value="1"/>
</dbReference>
<dbReference type="Pfam" id="PF00293">
    <property type="entry name" value="NUDIX"/>
    <property type="match status" value="1"/>
</dbReference>
<dbReference type="EMBL" id="OD565347">
    <property type="protein sequence ID" value="CAD7441545.1"/>
    <property type="molecule type" value="Genomic_DNA"/>
</dbReference>
<comment type="function">
    <text evidence="23">Oxidized purine nucleoside triphosphate hydrolase which is a prominent sanitizer of the oxidized nucleotide pool. Catalyzes the hydrolysis of 2-oxo-dATP (2-hydroxy-dATP) into 2-oxo-dAMP. Also has a significant hydrolase activity toward 2-oxo-ATP, 8-oxo-dGTP and 8-oxo-dATP. Through the hydrolysis of oxidized purine nucleoside triphosphates, prevents their incorporation into DNA and the subsequent transversions A:T to C:G and G:C to T:A. Also catalyzes the hydrolysis of methylated purine nucleoside triphosphate preventing their integration into DNA. Through this antimutagenic activity protects cells from oxidative stress.</text>
</comment>
<evidence type="ECO:0000256" key="13">
    <source>
        <dbReference type="ARBA" id="ARBA00026103"/>
    </source>
</evidence>
<proteinExistence type="inferred from homology"/>
<evidence type="ECO:0000256" key="17">
    <source>
        <dbReference type="ARBA" id="ARBA00030682"/>
    </source>
</evidence>
<keyword evidence="6" id="KW-0378">Hydrolase</keyword>
<evidence type="ECO:0000256" key="6">
    <source>
        <dbReference type="ARBA" id="ARBA00022801"/>
    </source>
</evidence>
<evidence type="ECO:0000256" key="7">
    <source>
        <dbReference type="ARBA" id="ARBA00022842"/>
    </source>
</evidence>
<comment type="catalytic activity">
    <reaction evidence="21">
        <text>O(6)-methyl-dGTP + H2O = O(6)-methyl-dGMP + diphosphate + H(+)</text>
        <dbReference type="Rhea" id="RHEA:67600"/>
        <dbReference type="ChEBI" id="CHEBI:15377"/>
        <dbReference type="ChEBI" id="CHEBI:15378"/>
        <dbReference type="ChEBI" id="CHEBI:33019"/>
        <dbReference type="ChEBI" id="CHEBI:169974"/>
        <dbReference type="ChEBI" id="CHEBI:169975"/>
    </reaction>
    <physiologicalReaction direction="left-to-right" evidence="21">
        <dbReference type="Rhea" id="RHEA:67601"/>
    </physiologicalReaction>
</comment>
<dbReference type="PROSITE" id="PS00893">
    <property type="entry name" value="NUDIX_BOX"/>
    <property type="match status" value="1"/>
</dbReference>
<dbReference type="InterPro" id="IPR015797">
    <property type="entry name" value="NUDIX_hydrolase-like_dom_sf"/>
</dbReference>
<evidence type="ECO:0000256" key="9">
    <source>
        <dbReference type="ARBA" id="ARBA00024448"/>
    </source>
</evidence>
<evidence type="ECO:0000256" key="3">
    <source>
        <dbReference type="ARBA" id="ARBA00005582"/>
    </source>
</evidence>
<evidence type="ECO:0000256" key="15">
    <source>
        <dbReference type="ARBA" id="ARBA00029673"/>
    </source>
</evidence>
<evidence type="ECO:0000256" key="22">
    <source>
        <dbReference type="ARBA" id="ARBA00049032"/>
    </source>
</evidence>
<keyword evidence="7" id="KW-0460">Magnesium</keyword>
<dbReference type="PRINTS" id="PR01403">
    <property type="entry name" value="8OXTPHPHTASE"/>
</dbReference>
<evidence type="ECO:0000256" key="10">
    <source>
        <dbReference type="ARBA" id="ARBA00024459"/>
    </source>
</evidence>
<evidence type="ECO:0000256" key="18">
    <source>
        <dbReference type="ARBA" id="ARBA00031927"/>
    </source>
</evidence>
<evidence type="ECO:0000256" key="14">
    <source>
        <dbReference type="ARBA" id="ARBA00026218"/>
    </source>
</evidence>
<dbReference type="Gene3D" id="3.90.79.10">
    <property type="entry name" value="Nucleoside Triphosphate Pyrophosphohydrolase"/>
    <property type="match status" value="1"/>
</dbReference>
<dbReference type="PANTHER" id="PTHR43758:SF2">
    <property type="entry name" value="OXIDIZED PURINE NUCLEOSIDE TRIPHOSPHATE HYDROLASE"/>
    <property type="match status" value="1"/>
</dbReference>
<comment type="catalytic activity">
    <reaction evidence="11">
        <text>8-oxo-dGTP + H2O = 8-oxo-dGMP + diphosphate + H(+)</text>
        <dbReference type="Rhea" id="RHEA:31575"/>
        <dbReference type="ChEBI" id="CHEBI:15377"/>
        <dbReference type="ChEBI" id="CHEBI:15378"/>
        <dbReference type="ChEBI" id="CHEBI:33019"/>
        <dbReference type="ChEBI" id="CHEBI:63224"/>
        <dbReference type="ChEBI" id="CHEBI:77896"/>
    </reaction>
    <physiologicalReaction direction="left-to-right" evidence="11">
        <dbReference type="Rhea" id="RHEA:31576"/>
    </physiologicalReaction>
</comment>
<evidence type="ECO:0000256" key="5">
    <source>
        <dbReference type="ARBA" id="ARBA00022723"/>
    </source>
</evidence>
<dbReference type="GO" id="GO:0005737">
    <property type="term" value="C:cytoplasm"/>
    <property type="evidence" value="ECO:0007669"/>
    <property type="project" value="TreeGrafter"/>
</dbReference>
<gene>
    <name evidence="25" type="ORF">TBIB3V08_LOCUS4009</name>
</gene>
<organism evidence="25">
    <name type="scientific">Timema bartmani</name>
    <dbReference type="NCBI Taxonomy" id="61472"/>
    <lineage>
        <taxon>Eukaryota</taxon>
        <taxon>Metazoa</taxon>
        <taxon>Ecdysozoa</taxon>
        <taxon>Arthropoda</taxon>
        <taxon>Hexapoda</taxon>
        <taxon>Insecta</taxon>
        <taxon>Pterygota</taxon>
        <taxon>Neoptera</taxon>
        <taxon>Polyneoptera</taxon>
        <taxon>Phasmatodea</taxon>
        <taxon>Timematodea</taxon>
        <taxon>Timematoidea</taxon>
        <taxon>Timematidae</taxon>
        <taxon>Timema</taxon>
    </lineage>
</organism>
<comment type="subcellular location">
    <subcellularLocation>
        <location evidence="2">Nucleus</location>
    </subcellularLocation>
</comment>
<comment type="cofactor">
    <cofactor evidence="1">
        <name>Mg(2+)</name>
        <dbReference type="ChEBI" id="CHEBI:18420"/>
    </cofactor>
</comment>
<dbReference type="SUPFAM" id="SSF55811">
    <property type="entry name" value="Nudix"/>
    <property type="match status" value="1"/>
</dbReference>
<comment type="catalytic activity">
    <reaction evidence="12">
        <text>2-oxo-ATP + H2O = 2-oxo-AMP + diphosphate + H(+)</text>
        <dbReference type="Rhea" id="RHEA:67392"/>
        <dbReference type="ChEBI" id="CHEBI:15377"/>
        <dbReference type="ChEBI" id="CHEBI:15378"/>
        <dbReference type="ChEBI" id="CHEBI:33019"/>
        <dbReference type="ChEBI" id="CHEBI:71395"/>
        <dbReference type="ChEBI" id="CHEBI:172878"/>
    </reaction>
    <physiologicalReaction direction="left-to-right" evidence="12">
        <dbReference type="Rhea" id="RHEA:67393"/>
    </physiologicalReaction>
</comment>
<sequence>MTQRTKIKIKSEEVLMVKEDIVENEKILISTTSYYLFGLYAQKTRRVDKNSVHELGRLNLEEVNPHLRGGRVENYLGKTTPSSPDRDSNLNLPILGGLAQHDWRVSQLRHRAVSCELSVSTKEAMGLLYIDDMCFPNKILNVKYLGMVARNGRKIKQLPVKLHIDGVSRVTCRHPWSQGLVQGTSAHFVTIRMMNARKVLTLAIIRDGGNVLLGMKKRGFGKGKWNGFGGKVELGETIHQAAVRELQEECGLHVDEMDRVGLLEFQFEGDPVLLEVHVFTTTNFKGEPVETDEMLPKWFPIDHIPFDKMWLDDRIWFPLLLQQQKFQGFFLFQGHDTILSHTLSLVENFPVMK</sequence>
<reference evidence="25" key="1">
    <citation type="submission" date="2020-11" db="EMBL/GenBank/DDBJ databases">
        <authorList>
            <person name="Tran Van P."/>
        </authorList>
    </citation>
    <scope>NUCLEOTIDE SEQUENCE</scope>
</reference>
<comment type="similarity">
    <text evidence="3">Belongs to the Nudix hydrolase family.</text>
</comment>
<dbReference type="GO" id="GO:0046872">
    <property type="term" value="F:metal ion binding"/>
    <property type="evidence" value="ECO:0007669"/>
    <property type="project" value="UniProtKB-KW"/>
</dbReference>
<evidence type="ECO:0000259" key="24">
    <source>
        <dbReference type="PROSITE" id="PS51462"/>
    </source>
</evidence>
<comment type="catalytic activity">
    <reaction evidence="22">
        <text>N(6)-methyl-dATP + H2O = N(6)-methyl-dAMP + diphosphate + H(+)</text>
        <dbReference type="Rhea" id="RHEA:67604"/>
        <dbReference type="ChEBI" id="CHEBI:15377"/>
        <dbReference type="ChEBI" id="CHEBI:15378"/>
        <dbReference type="ChEBI" id="CHEBI:33019"/>
        <dbReference type="ChEBI" id="CHEBI:169976"/>
        <dbReference type="ChEBI" id="CHEBI:172872"/>
    </reaction>
    <physiologicalReaction direction="left-to-right" evidence="22">
        <dbReference type="Rhea" id="RHEA:67605"/>
    </physiologicalReaction>
</comment>
<evidence type="ECO:0000256" key="23">
    <source>
        <dbReference type="ARBA" id="ARBA00053094"/>
    </source>
</evidence>
<dbReference type="GO" id="GO:0042262">
    <property type="term" value="P:DNA protection"/>
    <property type="evidence" value="ECO:0007669"/>
    <property type="project" value="InterPro"/>
</dbReference>
<dbReference type="GO" id="GO:0008413">
    <property type="term" value="F:8-oxo-7,8-dihydroguanosine triphosphate pyrophosphatase activity"/>
    <property type="evidence" value="ECO:0007669"/>
    <property type="project" value="InterPro"/>
</dbReference>
<evidence type="ECO:0000256" key="1">
    <source>
        <dbReference type="ARBA" id="ARBA00001946"/>
    </source>
</evidence>
<keyword evidence="8" id="KW-0539">Nucleus</keyword>
<accession>A0A7R9HZ85</accession>
<protein>
    <recommendedName>
        <fullName evidence="14">Oxidized purine nucleoside triphosphate hydrolase</fullName>
        <ecNumber evidence="13">3.6.1.56</ecNumber>
    </recommendedName>
    <alternativeName>
        <fullName evidence="18">2-hydroxy-dATP diphosphatase</fullName>
    </alternativeName>
    <alternativeName>
        <fullName evidence="17">7,8-dihydro-8-oxoguanine triphosphatase</fullName>
    </alternativeName>
    <alternativeName>
        <fullName evidence="16">8-oxo-dGTPase</fullName>
    </alternativeName>
    <alternativeName>
        <fullName evidence="19">Methylated purine nucleoside triphosphate hydrolase</fullName>
    </alternativeName>
    <alternativeName>
        <fullName evidence="15">Nucleoside diphosphate-linked moiety X motif 1</fullName>
    </alternativeName>
</protein>
<comment type="catalytic activity">
    <reaction evidence="10">
        <text>2-oxo-dATP + H2O = 2-oxo-dAMP + diphosphate + H(+)</text>
        <dbReference type="Rhea" id="RHEA:31583"/>
        <dbReference type="ChEBI" id="CHEBI:15377"/>
        <dbReference type="ChEBI" id="CHEBI:15378"/>
        <dbReference type="ChEBI" id="CHEBI:33019"/>
        <dbReference type="ChEBI" id="CHEBI:63212"/>
        <dbReference type="ChEBI" id="CHEBI:77897"/>
        <dbReference type="EC" id="3.6.1.56"/>
    </reaction>
    <physiologicalReaction direction="left-to-right" evidence="10">
        <dbReference type="Rhea" id="RHEA:31584"/>
    </physiologicalReaction>
</comment>
<dbReference type="EC" id="3.6.1.56" evidence="13"/>
<evidence type="ECO:0000256" key="19">
    <source>
        <dbReference type="ARBA" id="ARBA00032071"/>
    </source>
</evidence>
<feature type="domain" description="Nudix hydrolase" evidence="24">
    <location>
        <begin position="194"/>
        <end position="324"/>
    </location>
</feature>
<keyword evidence="5" id="KW-0479">Metal-binding</keyword>
<dbReference type="InterPro" id="IPR020084">
    <property type="entry name" value="NUDIX_hydrolase_CS"/>
</dbReference>
<name>A0A7R9HZ85_9NEOP</name>
<evidence type="ECO:0000256" key="16">
    <source>
        <dbReference type="ARBA" id="ARBA00030634"/>
    </source>
</evidence>
<evidence type="ECO:0000256" key="21">
    <source>
        <dbReference type="ARBA" id="ARBA00048894"/>
    </source>
</evidence>
<evidence type="ECO:0000313" key="25">
    <source>
        <dbReference type="EMBL" id="CAD7441545.1"/>
    </source>
</evidence>
<evidence type="ECO:0000256" key="2">
    <source>
        <dbReference type="ARBA" id="ARBA00004123"/>
    </source>
</evidence>
<evidence type="ECO:0000256" key="11">
    <source>
        <dbReference type="ARBA" id="ARBA00024486"/>
    </source>
</evidence>